<evidence type="ECO:0000313" key="1">
    <source>
        <dbReference type="EMBL" id="KAJ8670927.1"/>
    </source>
</evidence>
<sequence length="469" mass="50440">MKENGEPETTNDNPRANSTTPSKSTRKRRGTPLRNAQSPILLQFPRPALSAPAYGHRMIPLQQISSRVAPVGNQSNVLLLNHVRPPGIDCNQRSTGSSGVYVPNNAVNPSSTTSLPFLPTATHSLINQPCITPNLSPSHTVTSSSLDLRPWNRFQNALSIAVPMADENVQPSMERQHVNTSWVPASGTNHHSSSDLQATGLMVSSTKITGHRASGGLHSAGLVARSVSSGIRLLKIPLVSASPPTAVPLAVKLARSCSKRQSATFATFASSSNTLSGSTGSVHPSGTSSSNRRQQRSPQDSQPCKFKHCKGPVAESFGYFLGTLDNINVPKNDATSRVASSLLDPAFDIGVNQTLAGQYTEPQNVGSHRDTSGHTNKIRHRMEKIAPERQGRGSSKSKLQRIGKSGQKSTDPKGKKPRQPMEHCGFIYAYERTSGTGTEYVKPSLRKRSLSSPPLSFSNLTDSITWYTV</sequence>
<dbReference type="Proteomes" id="UP001239111">
    <property type="component" value="Chromosome 3"/>
</dbReference>
<organism evidence="1 2">
    <name type="scientific">Eretmocerus hayati</name>
    <dbReference type="NCBI Taxonomy" id="131215"/>
    <lineage>
        <taxon>Eukaryota</taxon>
        <taxon>Metazoa</taxon>
        <taxon>Ecdysozoa</taxon>
        <taxon>Arthropoda</taxon>
        <taxon>Hexapoda</taxon>
        <taxon>Insecta</taxon>
        <taxon>Pterygota</taxon>
        <taxon>Neoptera</taxon>
        <taxon>Endopterygota</taxon>
        <taxon>Hymenoptera</taxon>
        <taxon>Apocrita</taxon>
        <taxon>Proctotrupomorpha</taxon>
        <taxon>Chalcidoidea</taxon>
        <taxon>Aphelinidae</taxon>
        <taxon>Aphelininae</taxon>
        <taxon>Eretmocerus</taxon>
    </lineage>
</organism>
<proteinExistence type="predicted"/>
<reference evidence="1" key="1">
    <citation type="submission" date="2023-04" db="EMBL/GenBank/DDBJ databases">
        <title>A chromosome-level genome assembly of the parasitoid wasp Eretmocerus hayati.</title>
        <authorList>
            <person name="Zhong Y."/>
            <person name="Liu S."/>
            <person name="Liu Y."/>
        </authorList>
    </citation>
    <scope>NUCLEOTIDE SEQUENCE</scope>
    <source>
        <strain evidence="1">ZJU_SS_LIU_2023</strain>
    </source>
</reference>
<name>A0ACC2NIK5_9HYME</name>
<comment type="caution">
    <text evidence="1">The sequence shown here is derived from an EMBL/GenBank/DDBJ whole genome shotgun (WGS) entry which is preliminary data.</text>
</comment>
<gene>
    <name evidence="1" type="ORF">QAD02_002186</name>
</gene>
<evidence type="ECO:0000313" key="2">
    <source>
        <dbReference type="Proteomes" id="UP001239111"/>
    </source>
</evidence>
<accession>A0ACC2NIK5</accession>
<keyword evidence="2" id="KW-1185">Reference proteome</keyword>
<dbReference type="EMBL" id="CM056743">
    <property type="protein sequence ID" value="KAJ8670927.1"/>
    <property type="molecule type" value="Genomic_DNA"/>
</dbReference>
<protein>
    <submittedName>
        <fullName evidence="1">Uncharacterized protein</fullName>
    </submittedName>
</protein>